<comment type="function">
    <text evidence="9">May be involved in calcium-dependent ubiquitination and subsequent proteasomal degradation of target proteins. Probably serves as a molecular bridge in ubiquitin E3 complexes. Participates in the ubiquitin-mediated degradation of beta-catenin (CTNNB1).</text>
</comment>
<evidence type="ECO:0000256" key="8">
    <source>
        <dbReference type="ARBA" id="ARBA00023242"/>
    </source>
</evidence>
<comment type="subcellular location">
    <subcellularLocation>
        <location evidence="2">Cytoplasm</location>
    </subcellularLocation>
    <subcellularLocation>
        <location evidence="1">Nucleus</location>
    </subcellularLocation>
</comment>
<keyword evidence="8" id="KW-0539">Nucleus</keyword>
<organism evidence="13 14">
    <name type="scientific">Asbolus verrucosus</name>
    <name type="common">Desert ironclad beetle</name>
    <dbReference type="NCBI Taxonomy" id="1661398"/>
    <lineage>
        <taxon>Eukaryota</taxon>
        <taxon>Metazoa</taxon>
        <taxon>Ecdysozoa</taxon>
        <taxon>Arthropoda</taxon>
        <taxon>Hexapoda</taxon>
        <taxon>Insecta</taxon>
        <taxon>Pterygota</taxon>
        <taxon>Neoptera</taxon>
        <taxon>Endopterygota</taxon>
        <taxon>Coleoptera</taxon>
        <taxon>Polyphaga</taxon>
        <taxon>Cucujiformia</taxon>
        <taxon>Tenebrionidae</taxon>
        <taxon>Pimeliinae</taxon>
        <taxon>Asbolus</taxon>
    </lineage>
</organism>
<feature type="domain" description="CS" evidence="12">
    <location>
        <begin position="68"/>
        <end position="161"/>
    </location>
</feature>
<evidence type="ECO:0000256" key="7">
    <source>
        <dbReference type="ARBA" id="ARBA00022990"/>
    </source>
</evidence>
<dbReference type="OrthoDB" id="164025at2759"/>
<dbReference type="PANTHER" id="PTHR13164:SF3">
    <property type="entry name" value="CALCYCLIN-BINDING PROTEIN"/>
    <property type="match status" value="1"/>
</dbReference>
<dbReference type="InterPro" id="IPR015120">
    <property type="entry name" value="Siah-Interact_N"/>
</dbReference>
<evidence type="ECO:0000256" key="4">
    <source>
        <dbReference type="ARBA" id="ARBA00022490"/>
    </source>
</evidence>
<keyword evidence="7" id="KW-0007">Acetylation</keyword>
<dbReference type="Proteomes" id="UP000292052">
    <property type="component" value="Unassembled WGS sequence"/>
</dbReference>
<name>A0A482VN60_ASBVE</name>
<dbReference type="AlphaFoldDB" id="A0A482VN60"/>
<dbReference type="PROSITE" id="PS51203">
    <property type="entry name" value="CS"/>
    <property type="match status" value="1"/>
</dbReference>
<dbReference type="PROSITE" id="PS51048">
    <property type="entry name" value="SGS"/>
    <property type="match status" value="1"/>
</dbReference>
<dbReference type="STRING" id="1661398.A0A482VN60"/>
<dbReference type="GO" id="GO:0031625">
    <property type="term" value="F:ubiquitin protein ligase binding"/>
    <property type="evidence" value="ECO:0007669"/>
    <property type="project" value="InterPro"/>
</dbReference>
<dbReference type="EMBL" id="QDEB01082556">
    <property type="protein sequence ID" value="RZC34154.1"/>
    <property type="molecule type" value="Genomic_DNA"/>
</dbReference>
<evidence type="ECO:0000256" key="5">
    <source>
        <dbReference type="ARBA" id="ARBA00022553"/>
    </source>
</evidence>
<dbReference type="InterPro" id="IPR037201">
    <property type="entry name" value="CacyBP_N"/>
</dbReference>
<proteinExistence type="predicted"/>
<keyword evidence="4" id="KW-0963">Cytoplasm</keyword>
<dbReference type="Gene3D" id="2.60.40.790">
    <property type="match status" value="1"/>
</dbReference>
<dbReference type="InterPro" id="IPR052289">
    <property type="entry name" value="Calcyclin-binding_UBL-bridge"/>
</dbReference>
<feature type="coiled-coil region" evidence="10">
    <location>
        <begin position="1"/>
        <end position="48"/>
    </location>
</feature>
<dbReference type="GO" id="GO:0044548">
    <property type="term" value="F:S100 protein binding"/>
    <property type="evidence" value="ECO:0007669"/>
    <property type="project" value="InterPro"/>
</dbReference>
<evidence type="ECO:0000256" key="6">
    <source>
        <dbReference type="ARBA" id="ARBA00022786"/>
    </source>
</evidence>
<keyword evidence="14" id="KW-1185">Reference proteome</keyword>
<gene>
    <name evidence="13" type="ORF">BDFB_008774</name>
</gene>
<evidence type="ECO:0000256" key="3">
    <source>
        <dbReference type="ARBA" id="ARBA00015702"/>
    </source>
</evidence>
<dbReference type="GO" id="GO:0005737">
    <property type="term" value="C:cytoplasm"/>
    <property type="evidence" value="ECO:0007669"/>
    <property type="project" value="UniProtKB-SubCell"/>
</dbReference>
<evidence type="ECO:0000313" key="13">
    <source>
        <dbReference type="EMBL" id="RZC34154.1"/>
    </source>
</evidence>
<feature type="domain" description="SGS" evidence="11">
    <location>
        <begin position="146"/>
        <end position="220"/>
    </location>
</feature>
<protein>
    <recommendedName>
        <fullName evidence="3">Calcyclin-binding protein</fullName>
    </recommendedName>
</protein>
<evidence type="ECO:0000256" key="10">
    <source>
        <dbReference type="SAM" id="Coils"/>
    </source>
</evidence>
<dbReference type="InterPro" id="IPR007699">
    <property type="entry name" value="SGS_dom"/>
</dbReference>
<evidence type="ECO:0000256" key="2">
    <source>
        <dbReference type="ARBA" id="ARBA00004496"/>
    </source>
</evidence>
<dbReference type="SUPFAM" id="SSF49764">
    <property type="entry name" value="HSP20-like chaperones"/>
    <property type="match status" value="1"/>
</dbReference>
<evidence type="ECO:0000313" key="14">
    <source>
        <dbReference type="Proteomes" id="UP000292052"/>
    </source>
</evidence>
<dbReference type="InterPro" id="IPR008978">
    <property type="entry name" value="HSP20-like_chaperone"/>
</dbReference>
<dbReference type="GO" id="GO:0007507">
    <property type="term" value="P:heart development"/>
    <property type="evidence" value="ECO:0007669"/>
    <property type="project" value="TreeGrafter"/>
</dbReference>
<dbReference type="Pfam" id="PF04969">
    <property type="entry name" value="CS"/>
    <property type="match status" value="1"/>
</dbReference>
<reference evidence="13 14" key="1">
    <citation type="submission" date="2017-03" db="EMBL/GenBank/DDBJ databases">
        <title>Genome of the blue death feigning beetle - Asbolus verrucosus.</title>
        <authorList>
            <person name="Rider S.D."/>
        </authorList>
    </citation>
    <scope>NUCLEOTIDE SEQUENCE [LARGE SCALE GENOMIC DNA]</scope>
    <source>
        <strain evidence="13">Butters</strain>
        <tissue evidence="13">Head and leg muscle</tissue>
    </source>
</reference>
<sequence length="220" mass="25125">MAEKLEDLKKDLSELQALESQAARRKVKDILSLEIRKLSSEITKLQDQLNTQPAAAPVASAAHKRYQVKLSNYAWDQTTKYVKFYVTLQNVHTIPQENVVCRFTNKSLELSVTDLESKDYVFIINNLLGAINPEQSNWKVKTDMVVINAAKVKGDSWSHVTELEKKVSDSQSQKFKTDDNLDLNEGLMSIMKNMYEKGDDEMKRTIAKAWTESHMKTNPV</sequence>
<keyword evidence="10" id="KW-0175">Coiled coil</keyword>
<dbReference type="PANTHER" id="PTHR13164">
    <property type="entry name" value="CALICYLIN BINDING PROTEIN"/>
    <property type="match status" value="1"/>
</dbReference>
<dbReference type="GO" id="GO:0015631">
    <property type="term" value="F:tubulin binding"/>
    <property type="evidence" value="ECO:0007669"/>
    <property type="project" value="InterPro"/>
</dbReference>
<comment type="caution">
    <text evidence="13">The sequence shown here is derived from an EMBL/GenBank/DDBJ whole genome shotgun (WGS) entry which is preliminary data.</text>
</comment>
<dbReference type="Gene3D" id="4.10.860.10">
    <property type="entry name" value="UVR domain"/>
    <property type="match status" value="1"/>
</dbReference>
<dbReference type="InterPro" id="IPR007052">
    <property type="entry name" value="CS_dom"/>
</dbReference>
<keyword evidence="5" id="KW-0597">Phosphoprotein</keyword>
<dbReference type="Pfam" id="PF09032">
    <property type="entry name" value="Siah-Interact_N"/>
    <property type="match status" value="1"/>
</dbReference>
<dbReference type="GO" id="GO:0005634">
    <property type="term" value="C:nucleus"/>
    <property type="evidence" value="ECO:0007669"/>
    <property type="project" value="UniProtKB-SubCell"/>
</dbReference>
<dbReference type="SUPFAM" id="SSF140106">
    <property type="entry name" value="Calcyclin-binding protein-like"/>
    <property type="match status" value="1"/>
</dbReference>
<dbReference type="CDD" id="cd06468">
    <property type="entry name" value="p23_CacyBP"/>
    <property type="match status" value="1"/>
</dbReference>
<accession>A0A482VN60</accession>
<evidence type="ECO:0000259" key="12">
    <source>
        <dbReference type="PROSITE" id="PS51203"/>
    </source>
</evidence>
<dbReference type="InterPro" id="IPR037893">
    <property type="entry name" value="CS_CacyBP"/>
</dbReference>
<dbReference type="FunFam" id="2.60.40.790:FF:000006">
    <property type="entry name" value="calcyclin-binding protein-like"/>
    <property type="match status" value="1"/>
</dbReference>
<evidence type="ECO:0000259" key="11">
    <source>
        <dbReference type="PROSITE" id="PS51048"/>
    </source>
</evidence>
<evidence type="ECO:0000256" key="1">
    <source>
        <dbReference type="ARBA" id="ARBA00004123"/>
    </source>
</evidence>
<evidence type="ECO:0000256" key="9">
    <source>
        <dbReference type="ARBA" id="ARBA00025145"/>
    </source>
</evidence>
<keyword evidence="6" id="KW-0833">Ubl conjugation pathway</keyword>